<dbReference type="Proteomes" id="UP000730481">
    <property type="component" value="Unassembled WGS sequence"/>
</dbReference>
<name>A0A9P5ADD5_9HYPO</name>
<reference evidence="1" key="1">
    <citation type="journal article" date="2017" name="Mycologia">
        <title>Fusarium algeriense, sp. nov., a novel toxigenic crown rot pathogen of durum wheat from Algeria is nested in the Fusarium burgessii species complex.</title>
        <authorList>
            <person name="Laraba I."/>
            <person name="Keddad A."/>
            <person name="Boureghda H."/>
            <person name="Abdallah N."/>
            <person name="Vaughan M.M."/>
            <person name="Proctor R.H."/>
            <person name="Busman M."/>
            <person name="O'Donnell K."/>
        </authorList>
    </citation>
    <scope>NUCLEOTIDE SEQUENCE</scope>
    <source>
        <strain evidence="1">NRRL 25174</strain>
    </source>
</reference>
<accession>A0A9P5ADD5</accession>
<dbReference type="OrthoDB" id="5105200at2759"/>
<gene>
    <name evidence="1" type="ORF">FBEOM_9371</name>
</gene>
<comment type="caution">
    <text evidence="1">The sequence shown here is derived from an EMBL/GenBank/DDBJ whole genome shotgun (WGS) entry which is preliminary data.</text>
</comment>
<evidence type="ECO:0000313" key="2">
    <source>
        <dbReference type="Proteomes" id="UP000730481"/>
    </source>
</evidence>
<evidence type="ECO:0000313" key="1">
    <source>
        <dbReference type="EMBL" id="KAF4336741.1"/>
    </source>
</evidence>
<sequence>MADQEIAEVLDLISRLTQSEMREAFISAFNKPSPPIKASIIRSTIADPNYPKAKATLQMMYMEKPFVTFDAHVQPLQFQPLYKYPDGTQAGIMIGGPVWKPRLHKSSSGFGAVSLASTGDWARFGKGLGLNVAGGTASWAGACAGAYYGGFLGPIGAIAGGLVGGTGAGWLGRAVASIYVPGLGGRTDYETRTAVEAMMGQLESANLEHDPALTDLEAAELAISQGAGSNGGLPFNV</sequence>
<proteinExistence type="predicted"/>
<protein>
    <submittedName>
        <fullName evidence="1">Uncharacterized protein</fullName>
    </submittedName>
</protein>
<organism evidence="1 2">
    <name type="scientific">Fusarium beomiforme</name>
    <dbReference type="NCBI Taxonomy" id="44412"/>
    <lineage>
        <taxon>Eukaryota</taxon>
        <taxon>Fungi</taxon>
        <taxon>Dikarya</taxon>
        <taxon>Ascomycota</taxon>
        <taxon>Pezizomycotina</taxon>
        <taxon>Sordariomycetes</taxon>
        <taxon>Hypocreomycetidae</taxon>
        <taxon>Hypocreales</taxon>
        <taxon>Nectriaceae</taxon>
        <taxon>Fusarium</taxon>
        <taxon>Fusarium burgessii species complex</taxon>
    </lineage>
</organism>
<dbReference type="EMBL" id="PVQB02000472">
    <property type="protein sequence ID" value="KAF4336741.1"/>
    <property type="molecule type" value="Genomic_DNA"/>
</dbReference>
<keyword evidence="2" id="KW-1185">Reference proteome</keyword>
<reference evidence="1" key="2">
    <citation type="submission" date="2020-02" db="EMBL/GenBank/DDBJ databases">
        <title>Identification and distribution of gene clusters putatively required for synthesis of sphingolipid metabolism inhibitors in phylogenetically diverse species of the filamentous fungus Fusarium.</title>
        <authorList>
            <person name="Kim H.-S."/>
            <person name="Busman M."/>
            <person name="Brown D.W."/>
            <person name="Divon H."/>
            <person name="Uhlig S."/>
            <person name="Proctor R.H."/>
        </authorList>
    </citation>
    <scope>NUCLEOTIDE SEQUENCE</scope>
    <source>
        <strain evidence="1">NRRL 25174</strain>
    </source>
</reference>
<dbReference type="AlphaFoldDB" id="A0A9P5ADD5"/>